<comment type="similarity">
    <text evidence="1">Belongs to the short-chain dehydrogenases/reductases (SDR) family.</text>
</comment>
<dbReference type="SUPFAM" id="SSF51735">
    <property type="entry name" value="NAD(P)-binding Rossmann-fold domains"/>
    <property type="match status" value="1"/>
</dbReference>
<feature type="signal peptide" evidence="3">
    <location>
        <begin position="1"/>
        <end position="30"/>
    </location>
</feature>
<dbReference type="NCBIfam" id="NF005559">
    <property type="entry name" value="PRK07231.1"/>
    <property type="match status" value="1"/>
</dbReference>
<dbReference type="RefSeq" id="WP_190449213.1">
    <property type="nucleotide sequence ID" value="NZ_JAMPLM010000034.1"/>
</dbReference>
<dbReference type="InterPro" id="IPR002347">
    <property type="entry name" value="SDR_fam"/>
</dbReference>
<name>A0ABV0KQA3_9CYAN</name>
<keyword evidence="2 4" id="KW-0560">Oxidoreductase</keyword>
<sequence>MKGLNRRRILSIGGLGLAGVATTLTGKAHANTPTPQPLQTTTQTGKFANKVVLITGATSGIGEATARLFAKEGANVFFCGRRETLGKQVETSIRSTGGDATYMRADVRKETEVKAFVDACVAKYGRLDIAFNNAGIDYPPNSIADTAIAEFDDLMNTNARGVFLGMKYEIPHLLKVGGGAIINMASIGGQRAFANIVGYGASKAAVIHMTKMAAQEYGKTIRINAVLPGAIDTAMLDRVERDWKVTKEQLASGYPIKRVGKPEEVAAAVLWLASPEASYVSGVAFNVDGGGLG</sequence>
<organism evidence="4 5">
    <name type="scientific">Stenomitos frigidus AS-A4</name>
    <dbReference type="NCBI Taxonomy" id="2933935"/>
    <lineage>
        <taxon>Bacteria</taxon>
        <taxon>Bacillati</taxon>
        <taxon>Cyanobacteriota</taxon>
        <taxon>Cyanophyceae</taxon>
        <taxon>Leptolyngbyales</taxon>
        <taxon>Leptolyngbyaceae</taxon>
        <taxon>Stenomitos</taxon>
    </lineage>
</organism>
<dbReference type="PANTHER" id="PTHR24321">
    <property type="entry name" value="DEHYDROGENASES, SHORT CHAIN"/>
    <property type="match status" value="1"/>
</dbReference>
<evidence type="ECO:0000256" key="2">
    <source>
        <dbReference type="ARBA" id="ARBA00023002"/>
    </source>
</evidence>
<dbReference type="InterPro" id="IPR006311">
    <property type="entry name" value="TAT_signal"/>
</dbReference>
<evidence type="ECO:0000313" key="5">
    <source>
        <dbReference type="Proteomes" id="UP001476950"/>
    </source>
</evidence>
<evidence type="ECO:0000256" key="1">
    <source>
        <dbReference type="ARBA" id="ARBA00006484"/>
    </source>
</evidence>
<dbReference type="InterPro" id="IPR036291">
    <property type="entry name" value="NAD(P)-bd_dom_sf"/>
</dbReference>
<dbReference type="EC" id="1.1.1.47" evidence="4"/>
<dbReference type="PROSITE" id="PS00061">
    <property type="entry name" value="ADH_SHORT"/>
    <property type="match status" value="1"/>
</dbReference>
<keyword evidence="3" id="KW-0732">Signal</keyword>
<evidence type="ECO:0000313" key="4">
    <source>
        <dbReference type="EMBL" id="MEP1061429.1"/>
    </source>
</evidence>
<dbReference type="EMBL" id="JAMPLM010000034">
    <property type="protein sequence ID" value="MEP1061429.1"/>
    <property type="molecule type" value="Genomic_DNA"/>
</dbReference>
<dbReference type="Gene3D" id="3.40.50.720">
    <property type="entry name" value="NAD(P)-binding Rossmann-like Domain"/>
    <property type="match status" value="1"/>
</dbReference>
<gene>
    <name evidence="4" type="ORF">NDI38_23650</name>
</gene>
<accession>A0ABV0KQA3</accession>
<dbReference type="Pfam" id="PF13561">
    <property type="entry name" value="adh_short_C2"/>
    <property type="match status" value="1"/>
</dbReference>
<comment type="caution">
    <text evidence="4">The sequence shown here is derived from an EMBL/GenBank/DDBJ whole genome shotgun (WGS) entry which is preliminary data.</text>
</comment>
<keyword evidence="5" id="KW-1185">Reference proteome</keyword>
<dbReference type="InterPro" id="IPR020904">
    <property type="entry name" value="Sc_DH/Rdtase_CS"/>
</dbReference>
<dbReference type="PANTHER" id="PTHR24321:SF11">
    <property type="entry name" value="BLR0893 PROTEIN"/>
    <property type="match status" value="1"/>
</dbReference>
<dbReference type="PROSITE" id="PS51318">
    <property type="entry name" value="TAT"/>
    <property type="match status" value="1"/>
</dbReference>
<dbReference type="CDD" id="cd05233">
    <property type="entry name" value="SDR_c"/>
    <property type="match status" value="1"/>
</dbReference>
<feature type="chain" id="PRO_5047300446" evidence="3">
    <location>
        <begin position="31"/>
        <end position="293"/>
    </location>
</feature>
<reference evidence="4 5" key="1">
    <citation type="submission" date="2022-04" db="EMBL/GenBank/DDBJ databases">
        <title>Positive selection, recombination, and allopatry shape intraspecific diversity of widespread and dominant cyanobacteria.</title>
        <authorList>
            <person name="Wei J."/>
            <person name="Shu W."/>
            <person name="Hu C."/>
        </authorList>
    </citation>
    <scope>NUCLEOTIDE SEQUENCE [LARGE SCALE GENOMIC DNA]</scope>
    <source>
        <strain evidence="4 5">AS-A4</strain>
    </source>
</reference>
<protein>
    <submittedName>
        <fullName evidence="4">Glucose 1-dehydrogenase</fullName>
        <ecNumber evidence="4">1.1.1.47</ecNumber>
    </submittedName>
</protein>
<dbReference type="PRINTS" id="PR00081">
    <property type="entry name" value="GDHRDH"/>
</dbReference>
<dbReference type="Proteomes" id="UP001476950">
    <property type="component" value="Unassembled WGS sequence"/>
</dbReference>
<dbReference type="GO" id="GO:0047936">
    <property type="term" value="F:glucose 1-dehydrogenase [NAD(P)+] activity"/>
    <property type="evidence" value="ECO:0007669"/>
    <property type="project" value="UniProtKB-EC"/>
</dbReference>
<evidence type="ECO:0000256" key="3">
    <source>
        <dbReference type="SAM" id="SignalP"/>
    </source>
</evidence>
<proteinExistence type="inferred from homology"/>
<dbReference type="PRINTS" id="PR00080">
    <property type="entry name" value="SDRFAMILY"/>
</dbReference>